<evidence type="ECO:0000256" key="9">
    <source>
        <dbReference type="ARBA" id="ARBA00022516"/>
    </source>
</evidence>
<dbReference type="PROSITE" id="PS01315">
    <property type="entry name" value="CDS"/>
    <property type="match status" value="1"/>
</dbReference>
<feature type="transmembrane region" description="Helical" evidence="19">
    <location>
        <begin position="139"/>
        <end position="160"/>
    </location>
</feature>
<evidence type="ECO:0000256" key="13">
    <source>
        <dbReference type="ARBA" id="ARBA00022989"/>
    </source>
</evidence>
<keyword evidence="13 19" id="KW-1133">Transmembrane helix</keyword>
<evidence type="ECO:0000256" key="15">
    <source>
        <dbReference type="ARBA" id="ARBA00023136"/>
    </source>
</evidence>
<dbReference type="Proteomes" id="UP000278756">
    <property type="component" value="Chromosome 2"/>
</dbReference>
<evidence type="ECO:0000256" key="12">
    <source>
        <dbReference type="ARBA" id="ARBA00022695"/>
    </source>
</evidence>
<feature type="transmembrane region" description="Helical" evidence="19">
    <location>
        <begin position="16"/>
        <end position="35"/>
    </location>
</feature>
<keyword evidence="16" id="KW-0594">Phospholipid biosynthesis</keyword>
<dbReference type="GO" id="GO:0004605">
    <property type="term" value="F:phosphatidate cytidylyltransferase activity"/>
    <property type="evidence" value="ECO:0007669"/>
    <property type="project" value="UniProtKB-EC"/>
</dbReference>
<evidence type="ECO:0000256" key="3">
    <source>
        <dbReference type="ARBA" id="ARBA00005119"/>
    </source>
</evidence>
<evidence type="ECO:0000313" key="21">
    <source>
        <dbReference type="Proteomes" id="UP000278756"/>
    </source>
</evidence>
<evidence type="ECO:0000256" key="19">
    <source>
        <dbReference type="SAM" id="Phobius"/>
    </source>
</evidence>
<feature type="transmembrane region" description="Helical" evidence="19">
    <location>
        <begin position="181"/>
        <end position="200"/>
    </location>
</feature>
<comment type="similarity">
    <text evidence="5 18">Belongs to the CDS family.</text>
</comment>
<keyword evidence="11 18" id="KW-0812">Transmembrane</keyword>
<organism evidence="20 21">
    <name type="scientific">Asticcacaulis excentricus</name>
    <dbReference type="NCBI Taxonomy" id="78587"/>
    <lineage>
        <taxon>Bacteria</taxon>
        <taxon>Pseudomonadati</taxon>
        <taxon>Pseudomonadota</taxon>
        <taxon>Alphaproteobacteria</taxon>
        <taxon>Caulobacterales</taxon>
        <taxon>Caulobacteraceae</taxon>
        <taxon>Asticcacaulis</taxon>
    </lineage>
</organism>
<evidence type="ECO:0000256" key="5">
    <source>
        <dbReference type="ARBA" id="ARBA00010185"/>
    </source>
</evidence>
<keyword evidence="17" id="KW-1208">Phospholipid metabolism</keyword>
<dbReference type="UniPathway" id="UPA00557">
    <property type="reaction ID" value="UER00614"/>
</dbReference>
<dbReference type="EMBL" id="AP018828">
    <property type="protein sequence ID" value="BBF82128.1"/>
    <property type="molecule type" value="Genomic_DNA"/>
</dbReference>
<comment type="pathway">
    <text evidence="4">Lipid metabolism.</text>
</comment>
<evidence type="ECO:0000256" key="1">
    <source>
        <dbReference type="ARBA" id="ARBA00001698"/>
    </source>
</evidence>
<name>A0A3G9GC05_9CAUL</name>
<comment type="catalytic activity">
    <reaction evidence="1 18">
        <text>a 1,2-diacyl-sn-glycero-3-phosphate + CTP + H(+) = a CDP-1,2-diacyl-sn-glycerol + diphosphate</text>
        <dbReference type="Rhea" id="RHEA:16229"/>
        <dbReference type="ChEBI" id="CHEBI:15378"/>
        <dbReference type="ChEBI" id="CHEBI:33019"/>
        <dbReference type="ChEBI" id="CHEBI:37563"/>
        <dbReference type="ChEBI" id="CHEBI:58332"/>
        <dbReference type="ChEBI" id="CHEBI:58608"/>
        <dbReference type="EC" id="2.7.7.41"/>
    </reaction>
</comment>
<feature type="transmembrane region" description="Helical" evidence="19">
    <location>
        <begin position="256"/>
        <end position="274"/>
    </location>
</feature>
<accession>A0A3G9GC05</accession>
<reference evidence="21" key="1">
    <citation type="journal article" date="2017" name="Biotechnol. Biofuels">
        <title>Evaluation of environmental bacterial communities as a factor affecting the growth of duckweed Lemna minor.</title>
        <authorList>
            <person name="Ishizawa H."/>
            <person name="Kuroda M."/>
            <person name="Morikawa M."/>
            <person name="Ike M."/>
        </authorList>
    </citation>
    <scope>NUCLEOTIDE SEQUENCE [LARGE SCALE GENOMIC DNA]</scope>
    <source>
        <strain evidence="21">M6</strain>
    </source>
</reference>
<feature type="transmembrane region" description="Helical" evidence="19">
    <location>
        <begin position="92"/>
        <end position="109"/>
    </location>
</feature>
<evidence type="ECO:0000256" key="6">
    <source>
        <dbReference type="ARBA" id="ARBA00012487"/>
    </source>
</evidence>
<dbReference type="PANTHER" id="PTHR46382:SF1">
    <property type="entry name" value="PHOSPHATIDATE CYTIDYLYLTRANSFERASE"/>
    <property type="match status" value="1"/>
</dbReference>
<evidence type="ECO:0000256" key="14">
    <source>
        <dbReference type="ARBA" id="ARBA00023098"/>
    </source>
</evidence>
<keyword evidence="9" id="KW-0444">Lipid biosynthesis</keyword>
<keyword evidence="14" id="KW-0443">Lipid metabolism</keyword>
<dbReference type="InterPro" id="IPR000374">
    <property type="entry name" value="PC_trans"/>
</dbReference>
<dbReference type="OrthoDB" id="9799199at2"/>
<dbReference type="PANTHER" id="PTHR46382">
    <property type="entry name" value="PHOSPHATIDATE CYTIDYLYLTRANSFERASE"/>
    <property type="match status" value="1"/>
</dbReference>
<keyword evidence="10 18" id="KW-0808">Transferase</keyword>
<evidence type="ECO:0000256" key="4">
    <source>
        <dbReference type="ARBA" id="ARBA00005189"/>
    </source>
</evidence>
<dbReference type="AlphaFoldDB" id="A0A3G9GC05"/>
<dbReference type="GO" id="GO:0016024">
    <property type="term" value="P:CDP-diacylglycerol biosynthetic process"/>
    <property type="evidence" value="ECO:0007669"/>
    <property type="project" value="UniProtKB-UniPathway"/>
</dbReference>
<evidence type="ECO:0000256" key="2">
    <source>
        <dbReference type="ARBA" id="ARBA00004651"/>
    </source>
</evidence>
<evidence type="ECO:0000256" key="10">
    <source>
        <dbReference type="ARBA" id="ARBA00022679"/>
    </source>
</evidence>
<evidence type="ECO:0000256" key="17">
    <source>
        <dbReference type="ARBA" id="ARBA00023264"/>
    </source>
</evidence>
<evidence type="ECO:0000256" key="11">
    <source>
        <dbReference type="ARBA" id="ARBA00022692"/>
    </source>
</evidence>
<feature type="transmembrane region" description="Helical" evidence="19">
    <location>
        <begin position="41"/>
        <end position="61"/>
    </location>
</feature>
<sequence length="276" mass="29503">MSLPSDAKPKKSSRELLFRIASAAVLIPIVLLIIAYGNWAFLLLLSVGVALLAIEWGAMAAPQLSSRMAVAISLAILGGVFTVYLFNMLAGLAVLALGAICAGFYFRYLKGPHLDAAYGALYIGWPALVLIWLRETHNGVYWVFFAFLIAWAADSAAYLVGKLVGGPKLWRKYSPNKTWSGFAGGMIAGMLTAGTLADITKLFQSSTAALIVGLLVAFATMGGDLWESMLKRRYGVKDSGTLIPGHGGLLDRVDGLMFAIVAIGGIRWLVMLGTKL</sequence>
<evidence type="ECO:0000256" key="7">
    <source>
        <dbReference type="ARBA" id="ARBA00019373"/>
    </source>
</evidence>
<comment type="pathway">
    <text evidence="3 18">Phospholipid metabolism; CDP-diacylglycerol biosynthesis; CDP-diacylglycerol from sn-glycerol 3-phosphate: step 3/3.</text>
</comment>
<keyword evidence="8" id="KW-1003">Cell membrane</keyword>
<proteinExistence type="inferred from homology"/>
<feature type="transmembrane region" description="Helical" evidence="19">
    <location>
        <begin position="116"/>
        <end position="133"/>
    </location>
</feature>
<comment type="subcellular location">
    <subcellularLocation>
        <location evidence="2">Cell membrane</location>
        <topology evidence="2">Multi-pass membrane protein</topology>
    </subcellularLocation>
</comment>
<evidence type="ECO:0000256" key="16">
    <source>
        <dbReference type="ARBA" id="ARBA00023209"/>
    </source>
</evidence>
<feature type="transmembrane region" description="Helical" evidence="19">
    <location>
        <begin position="206"/>
        <end position="226"/>
    </location>
</feature>
<evidence type="ECO:0000256" key="18">
    <source>
        <dbReference type="RuleBase" id="RU003938"/>
    </source>
</evidence>
<reference evidence="21" key="2">
    <citation type="journal article" date="2017" name="Plant Physiol. Biochem.">
        <title>Differential oxidative and antioxidative response of duckweed Lemna minor toward plant growth promoting/inhibiting bacteria.</title>
        <authorList>
            <person name="Ishizawa H."/>
            <person name="Kuroda M."/>
            <person name="Morikawa M."/>
            <person name="Ike M."/>
        </authorList>
    </citation>
    <scope>NUCLEOTIDE SEQUENCE [LARGE SCALE GENOMIC DNA]</scope>
    <source>
        <strain evidence="21">M6</strain>
    </source>
</reference>
<gene>
    <name evidence="20" type="ORF">EM6_2755</name>
</gene>
<dbReference type="RefSeq" id="WP_126423736.1">
    <property type="nucleotide sequence ID" value="NZ_AP018828.1"/>
</dbReference>
<keyword evidence="12 18" id="KW-0548">Nucleotidyltransferase</keyword>
<keyword evidence="15 19" id="KW-0472">Membrane</keyword>
<evidence type="ECO:0000313" key="20">
    <source>
        <dbReference type="EMBL" id="BBF82128.1"/>
    </source>
</evidence>
<dbReference type="Pfam" id="PF01148">
    <property type="entry name" value="CTP_transf_1"/>
    <property type="match status" value="1"/>
</dbReference>
<dbReference type="GO" id="GO:0005886">
    <property type="term" value="C:plasma membrane"/>
    <property type="evidence" value="ECO:0007669"/>
    <property type="project" value="UniProtKB-SubCell"/>
</dbReference>
<feature type="transmembrane region" description="Helical" evidence="19">
    <location>
        <begin position="68"/>
        <end position="86"/>
    </location>
</feature>
<evidence type="ECO:0000256" key="8">
    <source>
        <dbReference type="ARBA" id="ARBA00022475"/>
    </source>
</evidence>
<dbReference type="EC" id="2.7.7.41" evidence="6 18"/>
<protein>
    <recommendedName>
        <fullName evidence="7 18">Phosphatidate cytidylyltransferase</fullName>
        <ecNumber evidence="6 18">2.7.7.41</ecNumber>
    </recommendedName>
</protein>